<dbReference type="EMBL" id="MN245240">
    <property type="protein sequence ID" value="QOJ56171.1"/>
    <property type="molecule type" value="Genomic_DNA"/>
</dbReference>
<sequence>MILPFSCIFRVLCSYQLDPVIHICAKRTEVEAAGGAGDSPPVGCLVTAYTAYPSFNWHFLCITPGVSTVMLCLWDLLPSPPGWFLTLFYCHLSPRHKKVWCAGFILHWVGELSLECHQLVHSSSIFSLGDTTDLVIV</sequence>
<accession>A0A7S6NGN6</accession>
<proteinExistence type="predicted"/>
<protein>
    <submittedName>
        <fullName evidence="1">Uncharacterized protein</fullName>
    </submittedName>
</protein>
<name>A0A7S6NGN6_9VIRU</name>
<reference evidence="1" key="1">
    <citation type="submission" date="2019-07" db="EMBL/GenBank/DDBJ databases">
        <title>Genome assembly of Rubus Yellow Net Virus isolated from red raspberry in Chile.</title>
        <authorList>
            <person name="D'Afonseca V."/>
            <person name="Aceituno N."/>
            <person name="Verdugo D."/>
            <person name="Arencibia A."/>
            <person name="Aguilera F."/>
            <person name="Gonzalez G."/>
        </authorList>
    </citation>
    <scope>NUCLEOTIDE SEQUENCE</scope>
    <source>
        <strain evidence="1">RYNVCu</strain>
    </source>
</reference>
<organism evidence="1">
    <name type="scientific">Rubus yellow net virus</name>
    <dbReference type="NCBI Taxonomy" id="198310"/>
    <lineage>
        <taxon>Viruses</taxon>
        <taxon>Riboviria</taxon>
        <taxon>Pararnavirae</taxon>
        <taxon>Artverviricota</taxon>
        <taxon>Revtraviricetes</taxon>
        <taxon>Ortervirales</taxon>
        <taxon>Caulimoviridae</taxon>
        <taxon>Badnavirus</taxon>
        <taxon>Badnavirus reterubi</taxon>
    </lineage>
</organism>
<evidence type="ECO:0000313" key="1">
    <source>
        <dbReference type="EMBL" id="QOJ56171.1"/>
    </source>
</evidence>